<gene>
    <name evidence="2" type="ORF">CLAFUR5_06203</name>
</gene>
<evidence type="ECO:0000313" key="2">
    <source>
        <dbReference type="EMBL" id="UJO18028.1"/>
    </source>
</evidence>
<evidence type="ECO:0000313" key="3">
    <source>
        <dbReference type="Proteomes" id="UP000756132"/>
    </source>
</evidence>
<evidence type="ECO:0000256" key="1">
    <source>
        <dbReference type="SAM" id="MobiDB-lite"/>
    </source>
</evidence>
<dbReference type="KEGG" id="ffu:CLAFUR5_06203"/>
<reference evidence="2" key="1">
    <citation type="submission" date="2021-12" db="EMBL/GenBank/DDBJ databases">
        <authorList>
            <person name="Zaccaron A."/>
            <person name="Stergiopoulos I."/>
        </authorList>
    </citation>
    <scope>NUCLEOTIDE SEQUENCE</scope>
    <source>
        <strain evidence="2">Race5_Kim</strain>
    </source>
</reference>
<accession>A0A9Q8P9C8</accession>
<reference evidence="2" key="2">
    <citation type="journal article" date="2022" name="Microb. Genom.">
        <title>A chromosome-scale genome assembly of the tomato pathogen Cladosporium fulvum reveals a compartmentalized genome architecture and the presence of a dispensable chromosome.</title>
        <authorList>
            <person name="Zaccaron A.Z."/>
            <person name="Chen L.H."/>
            <person name="Samaras A."/>
            <person name="Stergiopoulos I."/>
        </authorList>
    </citation>
    <scope>NUCLEOTIDE SEQUENCE</scope>
    <source>
        <strain evidence="2">Race5_Kim</strain>
    </source>
</reference>
<keyword evidence="3" id="KW-1185">Reference proteome</keyword>
<feature type="region of interest" description="Disordered" evidence="1">
    <location>
        <begin position="1"/>
        <end position="25"/>
    </location>
</feature>
<dbReference type="RefSeq" id="XP_047762394.1">
    <property type="nucleotide sequence ID" value="XM_047905351.1"/>
</dbReference>
<dbReference type="EMBL" id="CP090167">
    <property type="protein sequence ID" value="UJO18028.1"/>
    <property type="molecule type" value="Genomic_DNA"/>
</dbReference>
<organism evidence="2 3">
    <name type="scientific">Passalora fulva</name>
    <name type="common">Tomato leaf mold</name>
    <name type="synonym">Cladosporium fulvum</name>
    <dbReference type="NCBI Taxonomy" id="5499"/>
    <lineage>
        <taxon>Eukaryota</taxon>
        <taxon>Fungi</taxon>
        <taxon>Dikarya</taxon>
        <taxon>Ascomycota</taxon>
        <taxon>Pezizomycotina</taxon>
        <taxon>Dothideomycetes</taxon>
        <taxon>Dothideomycetidae</taxon>
        <taxon>Mycosphaerellales</taxon>
        <taxon>Mycosphaerellaceae</taxon>
        <taxon>Fulvia</taxon>
    </lineage>
</organism>
<dbReference type="AlphaFoldDB" id="A0A9Q8P9C8"/>
<dbReference type="GeneID" id="71986081"/>
<protein>
    <submittedName>
        <fullName evidence="2">Uncharacterized protein</fullName>
    </submittedName>
</protein>
<proteinExistence type="predicted"/>
<sequence>MDEQQDDETSSESRPPSPFAGEAAEGDHDVQMMWIKVGDDKAVEVINKIRTLSTKQVFTHYSCPRVFKGTRFARTPLPEGVAQQLMHMGGTKLRAALGALFEKYKYPGADDEQFMQQAINGSAGVANSVVEKFCLPRPSQLTDNQEVLRQYQPHRAPTAEEAYAIAALLPVTEREALEAEVTRYRDEMNALGDEEKH</sequence>
<feature type="compositionally biased region" description="Acidic residues" evidence="1">
    <location>
        <begin position="1"/>
        <end position="10"/>
    </location>
</feature>
<name>A0A9Q8P9C8_PASFU</name>
<dbReference type="Proteomes" id="UP000756132">
    <property type="component" value="Chromosome 5"/>
</dbReference>